<dbReference type="SUPFAM" id="SSF52096">
    <property type="entry name" value="ClpP/crotonase"/>
    <property type="match status" value="1"/>
</dbReference>
<dbReference type="PANTHER" id="PTHR11941">
    <property type="entry name" value="ENOYL-COA HYDRATASE-RELATED"/>
    <property type="match status" value="1"/>
</dbReference>
<organism evidence="1 2">
    <name type="scientific">Janibacter alittae</name>
    <dbReference type="NCBI Taxonomy" id="3115209"/>
    <lineage>
        <taxon>Bacteria</taxon>
        <taxon>Bacillati</taxon>
        <taxon>Actinomycetota</taxon>
        <taxon>Actinomycetes</taxon>
        <taxon>Micrococcales</taxon>
        <taxon>Intrasporangiaceae</taxon>
        <taxon>Janibacter</taxon>
    </lineage>
</organism>
<sequence length="266" mass="27780">MSPTPTTNTVPVGVTVEGHIGLIEVQSPPANYFDLEVLRRIAEVGDELATNGARAIVLASQGKHFCAGLNFGADGGLDERARHAREVYTAAAQIFRIPVPVVAAVQGAAVGGGLGLACAADFRVAAPSSRFHANFASLGFHQGFGLSVSLPRIVGDQVASHMLLTAERVTGEQARSTGLADVLVADGDDANASVRAGAVELAQTIAGRAPLAVRSIRRTLREGLADAVTEILEHEIAEQIALWKTEDCAEGIAANLERRTAQFSAR</sequence>
<keyword evidence="2" id="KW-1185">Reference proteome</keyword>
<dbReference type="PANTHER" id="PTHR11941:SF54">
    <property type="entry name" value="ENOYL-COA HYDRATASE, MITOCHONDRIAL"/>
    <property type="match status" value="1"/>
</dbReference>
<dbReference type="Proteomes" id="UP001382727">
    <property type="component" value="Chromosome"/>
</dbReference>
<evidence type="ECO:0000313" key="1">
    <source>
        <dbReference type="EMBL" id="WXB76005.1"/>
    </source>
</evidence>
<gene>
    <name evidence="1" type="ORF">V1351_13835</name>
</gene>
<protein>
    <submittedName>
        <fullName evidence="1">Enoyl-CoA hydratase/isomerase family protein</fullName>
    </submittedName>
</protein>
<dbReference type="CDD" id="cd06558">
    <property type="entry name" value="crotonase-like"/>
    <property type="match status" value="1"/>
</dbReference>
<evidence type="ECO:0000313" key="2">
    <source>
        <dbReference type="Proteomes" id="UP001382727"/>
    </source>
</evidence>
<dbReference type="Pfam" id="PF00378">
    <property type="entry name" value="ECH_1"/>
    <property type="match status" value="1"/>
</dbReference>
<name>A0ABZ2MG33_9MICO</name>
<proteinExistence type="predicted"/>
<dbReference type="RefSeq" id="WP_338748774.1">
    <property type="nucleotide sequence ID" value="NZ_CP144913.1"/>
</dbReference>
<accession>A0ABZ2MG33</accession>
<reference evidence="1 2" key="1">
    <citation type="submission" date="2024-02" db="EMBL/GenBank/DDBJ databases">
        <title>Janibacter sp. nov., isolated from gut of marine sandworm.</title>
        <authorList>
            <person name="Kim B."/>
            <person name="Jun M.O."/>
            <person name="Shin N.-R."/>
        </authorList>
    </citation>
    <scope>NUCLEOTIDE SEQUENCE [LARGE SCALE GENOMIC DNA]</scope>
    <source>
        <strain evidence="1 2">A1S7</strain>
    </source>
</reference>
<dbReference type="Gene3D" id="3.90.226.10">
    <property type="entry name" value="2-enoyl-CoA Hydratase, Chain A, domain 1"/>
    <property type="match status" value="1"/>
</dbReference>
<dbReference type="InterPro" id="IPR029045">
    <property type="entry name" value="ClpP/crotonase-like_dom_sf"/>
</dbReference>
<dbReference type="InterPro" id="IPR001753">
    <property type="entry name" value="Enoyl-CoA_hydra/iso"/>
</dbReference>
<dbReference type="EMBL" id="CP144913">
    <property type="protein sequence ID" value="WXB76005.1"/>
    <property type="molecule type" value="Genomic_DNA"/>
</dbReference>